<protein>
    <submittedName>
        <fullName evidence="2">Phenazine biosynthesis protein PhzF</fullName>
    </submittedName>
</protein>
<dbReference type="PANTHER" id="PTHR13774">
    <property type="entry name" value="PHENAZINE BIOSYNTHESIS PROTEIN"/>
    <property type="match status" value="1"/>
</dbReference>
<dbReference type="SUPFAM" id="SSF54506">
    <property type="entry name" value="Diaminopimelate epimerase-like"/>
    <property type="match status" value="1"/>
</dbReference>
<dbReference type="PANTHER" id="PTHR13774:SF32">
    <property type="entry name" value="ANTISENSE-ENHANCING SEQUENCE 1"/>
    <property type="match status" value="1"/>
</dbReference>
<dbReference type="NCBIfam" id="TIGR00654">
    <property type="entry name" value="PhzF_family"/>
    <property type="match status" value="1"/>
</dbReference>
<feature type="active site" evidence="1">
    <location>
        <position position="46"/>
    </location>
</feature>
<dbReference type="RefSeq" id="WP_220202057.1">
    <property type="nucleotide sequence ID" value="NZ_BNJK01000001.1"/>
</dbReference>
<dbReference type="Gene3D" id="3.10.310.10">
    <property type="entry name" value="Diaminopimelate Epimerase, Chain A, domain 1"/>
    <property type="match status" value="2"/>
</dbReference>
<dbReference type="AlphaFoldDB" id="A0A8J3IJ60"/>
<name>A0A8J3IJ60_9CHLR</name>
<accession>A0A8J3IJ60</accession>
<sequence length="287" mass="31466">MSLEYFHVDVFSRTPYGGNSLPVFPDASGLTAEQMLRLTQELRHFEAIFLEPTHQANRVRARVFDAFEELPFAGHPVIGAGATLHATSGCAEPQTWQIELPGKVVSVTTEQAEYGFTGWLDQGTPDFLGMVTERDLFARTFDLRSDDLHPDLPLEIVSTGLRYLILPVKEGALEGARIRNDITDLLHRVNAQFAVLFDAATLEIRHWNNDGLIEDIATGSAAGTIGAYCLKHGLVQGSELFILNQGRFTGRPSTLRVQPVGTHHIVQSVKVGGDVVLIGRGTLQVVP</sequence>
<comment type="caution">
    <text evidence="2">The sequence shown here is derived from an EMBL/GenBank/DDBJ whole genome shotgun (WGS) entry which is preliminary data.</text>
</comment>
<dbReference type="InterPro" id="IPR003719">
    <property type="entry name" value="Phenazine_PhzF-like"/>
</dbReference>
<evidence type="ECO:0000313" key="3">
    <source>
        <dbReference type="Proteomes" id="UP000597444"/>
    </source>
</evidence>
<dbReference type="GO" id="GO:0005737">
    <property type="term" value="C:cytoplasm"/>
    <property type="evidence" value="ECO:0007669"/>
    <property type="project" value="TreeGrafter"/>
</dbReference>
<organism evidence="2 3">
    <name type="scientific">Reticulibacter mediterranei</name>
    <dbReference type="NCBI Taxonomy" id="2778369"/>
    <lineage>
        <taxon>Bacteria</taxon>
        <taxon>Bacillati</taxon>
        <taxon>Chloroflexota</taxon>
        <taxon>Ktedonobacteria</taxon>
        <taxon>Ktedonobacterales</taxon>
        <taxon>Reticulibacteraceae</taxon>
        <taxon>Reticulibacter</taxon>
    </lineage>
</organism>
<dbReference type="EMBL" id="BNJK01000001">
    <property type="protein sequence ID" value="GHO91141.1"/>
    <property type="molecule type" value="Genomic_DNA"/>
</dbReference>
<keyword evidence="3" id="KW-1185">Reference proteome</keyword>
<dbReference type="Proteomes" id="UP000597444">
    <property type="component" value="Unassembled WGS sequence"/>
</dbReference>
<evidence type="ECO:0000313" key="2">
    <source>
        <dbReference type="EMBL" id="GHO91141.1"/>
    </source>
</evidence>
<reference evidence="2" key="1">
    <citation type="submission" date="2020-10" db="EMBL/GenBank/DDBJ databases">
        <title>Taxonomic study of unclassified bacteria belonging to the class Ktedonobacteria.</title>
        <authorList>
            <person name="Yabe S."/>
            <person name="Wang C.M."/>
            <person name="Zheng Y."/>
            <person name="Sakai Y."/>
            <person name="Cavaletti L."/>
            <person name="Monciardini P."/>
            <person name="Donadio S."/>
        </authorList>
    </citation>
    <scope>NUCLEOTIDE SEQUENCE</scope>
    <source>
        <strain evidence="2">ID150040</strain>
    </source>
</reference>
<dbReference type="Pfam" id="PF02567">
    <property type="entry name" value="PhzC-PhzF"/>
    <property type="match status" value="1"/>
</dbReference>
<evidence type="ECO:0000256" key="1">
    <source>
        <dbReference type="PIRSR" id="PIRSR016184-1"/>
    </source>
</evidence>
<proteinExistence type="predicted"/>
<dbReference type="PIRSF" id="PIRSF016184">
    <property type="entry name" value="PhzC_PhzF"/>
    <property type="match status" value="1"/>
</dbReference>
<gene>
    <name evidence="2" type="ORF">KSF_011890</name>
</gene>
<dbReference type="GO" id="GO:0016853">
    <property type="term" value="F:isomerase activity"/>
    <property type="evidence" value="ECO:0007669"/>
    <property type="project" value="TreeGrafter"/>
</dbReference>